<reference evidence="2 3" key="1">
    <citation type="submission" date="2006-09" db="EMBL/GenBank/DDBJ databases">
        <authorList>
            <person name="Emerson D."/>
            <person name="Ferriera S."/>
            <person name="Johnson J."/>
            <person name="Kravitz S."/>
            <person name="Halpern A."/>
            <person name="Remington K."/>
            <person name="Beeson K."/>
            <person name="Tran B."/>
            <person name="Rogers Y.-H."/>
            <person name="Friedman R."/>
            <person name="Venter J.C."/>
        </authorList>
    </citation>
    <scope>NUCLEOTIDE SEQUENCE [LARGE SCALE GENOMIC DNA]</scope>
    <source>
        <strain evidence="2 3">PV-1</strain>
    </source>
</reference>
<dbReference type="InParanoid" id="Q0EWQ0"/>
<dbReference type="SUPFAM" id="SSF52200">
    <property type="entry name" value="Toll/Interleukin receptor TIR domain"/>
    <property type="match status" value="1"/>
</dbReference>
<keyword evidence="3" id="KW-1185">Reference proteome</keyword>
<evidence type="ECO:0000313" key="3">
    <source>
        <dbReference type="Proteomes" id="UP000005297"/>
    </source>
</evidence>
<organism evidence="2 3">
    <name type="scientific">Mariprofundus ferrooxydans PV-1</name>
    <dbReference type="NCBI Taxonomy" id="314345"/>
    <lineage>
        <taxon>Bacteria</taxon>
        <taxon>Pseudomonadati</taxon>
        <taxon>Pseudomonadota</taxon>
        <taxon>Candidatius Mariprofundia</taxon>
        <taxon>Mariprofundales</taxon>
        <taxon>Mariprofundaceae</taxon>
        <taxon>Mariprofundus</taxon>
    </lineage>
</organism>
<dbReference type="EMBL" id="AATS01000018">
    <property type="protein sequence ID" value="EAU53739.1"/>
    <property type="molecule type" value="Genomic_DNA"/>
</dbReference>
<proteinExistence type="predicted"/>
<gene>
    <name evidence="2" type="ORF">SPV1_06354</name>
</gene>
<protein>
    <submittedName>
        <fullName evidence="2">TIR domain protein</fullName>
    </submittedName>
</protein>
<dbReference type="eggNOG" id="COG4916">
    <property type="taxonomic scope" value="Bacteria"/>
</dbReference>
<name>Q0EWQ0_9PROT</name>
<dbReference type="Proteomes" id="UP000005297">
    <property type="component" value="Unassembled WGS sequence"/>
</dbReference>
<dbReference type="AlphaFoldDB" id="Q0EWQ0"/>
<dbReference type="Pfam" id="PF13676">
    <property type="entry name" value="TIR_2"/>
    <property type="match status" value="1"/>
</dbReference>
<dbReference type="GO" id="GO:0007165">
    <property type="term" value="P:signal transduction"/>
    <property type="evidence" value="ECO:0007669"/>
    <property type="project" value="InterPro"/>
</dbReference>
<comment type="caution">
    <text evidence="2">The sequence shown here is derived from an EMBL/GenBank/DDBJ whole genome shotgun (WGS) entry which is preliminary data.</text>
</comment>
<evidence type="ECO:0000259" key="1">
    <source>
        <dbReference type="PROSITE" id="PS50104"/>
    </source>
</evidence>
<evidence type="ECO:0000313" key="2">
    <source>
        <dbReference type="EMBL" id="EAU53739.1"/>
    </source>
</evidence>
<dbReference type="RefSeq" id="WP_009851564.1">
    <property type="nucleotide sequence ID" value="NZ_DS022295.1"/>
</dbReference>
<dbReference type="Gene3D" id="3.40.50.10140">
    <property type="entry name" value="Toll/interleukin-1 receptor homology (TIR) domain"/>
    <property type="match status" value="1"/>
</dbReference>
<dbReference type="InterPro" id="IPR035897">
    <property type="entry name" value="Toll_tir_struct_dom_sf"/>
</dbReference>
<dbReference type="HOGENOM" id="CLU_952748_0_0_0"/>
<accession>Q0EWQ0</accession>
<dbReference type="OrthoDB" id="95129at2"/>
<dbReference type="InterPro" id="IPR000157">
    <property type="entry name" value="TIR_dom"/>
</dbReference>
<dbReference type="PROSITE" id="PS50104">
    <property type="entry name" value="TIR"/>
    <property type="match status" value="1"/>
</dbReference>
<sequence length="303" mass="34346">MTIFISYSHADKDRVDLLAGNMVKRNAQVWVDRWELSVGDSLIQRVQEAITESDALLIVLSKASVESEWCKKELSVGLIRELEEKRVVVLPVLLEDCEIPLFLRDKMYADLRVDFDAGLHSILEAVAKVSNPNQSRFSGDEGYVDWAVDWGDVDGLFFLRFTIINANVATNLKMTFLIEINVICNEVLTARQKQFQNAGLDWVGRNIIAEALFDFGDKENFHLVLDSTLPKKFEGAIGDITRGAVYDVVVTCRRLGEDNGKDQVINISNYLKDIREYMHTISKKLTPDEQQRLMKIIATPMGT</sequence>
<dbReference type="SMART" id="SM00255">
    <property type="entry name" value="TIR"/>
    <property type="match status" value="1"/>
</dbReference>
<feature type="domain" description="TIR" evidence="1">
    <location>
        <begin position="1"/>
        <end position="115"/>
    </location>
</feature>